<evidence type="ECO:0000313" key="1">
    <source>
        <dbReference type="EMBL" id="MCG9962955.1"/>
    </source>
</evidence>
<name>A0ABS9QTA1_9GAMM</name>
<protein>
    <recommendedName>
        <fullName evidence="3">Lipoprotein SmpA/OmlA domain-containing protein</fullName>
    </recommendedName>
</protein>
<dbReference type="EMBL" id="JACSDI010000001">
    <property type="protein sequence ID" value="MCG9962955.1"/>
    <property type="molecule type" value="Genomic_DNA"/>
</dbReference>
<organism evidence="1 2">
    <name type="scientific">Shewanella cutis</name>
    <dbReference type="NCBI Taxonomy" id="2766780"/>
    <lineage>
        <taxon>Bacteria</taxon>
        <taxon>Pseudomonadati</taxon>
        <taxon>Pseudomonadota</taxon>
        <taxon>Gammaproteobacteria</taxon>
        <taxon>Alteromonadales</taxon>
        <taxon>Shewanellaceae</taxon>
        <taxon>Shewanella</taxon>
    </lineage>
</organism>
<dbReference type="Proteomes" id="UP000829384">
    <property type="component" value="Unassembled WGS sequence"/>
</dbReference>
<dbReference type="PROSITE" id="PS51257">
    <property type="entry name" value="PROKAR_LIPOPROTEIN"/>
    <property type="match status" value="1"/>
</dbReference>
<comment type="caution">
    <text evidence="1">The sequence shown here is derived from an EMBL/GenBank/DDBJ whole genome shotgun (WGS) entry which is preliminary data.</text>
</comment>
<accession>A0ABS9QTA1</accession>
<gene>
    <name evidence="1" type="ORF">H9J30_03315</name>
</gene>
<sequence>MKKSIILIGVIFLYACGTLDSKTININVGDSKEKVLGIMGVPQDRQLKDNQEAWQYCVSGAGFGYNDHKIIWFNSGQVTGITSYRSSRSGCTGAIETIRWEEAPDFILETWQR</sequence>
<evidence type="ECO:0000313" key="2">
    <source>
        <dbReference type="Proteomes" id="UP000829384"/>
    </source>
</evidence>
<keyword evidence="2" id="KW-1185">Reference proteome</keyword>
<reference evidence="1 2" key="1">
    <citation type="submission" date="2020-08" db="EMBL/GenBank/DDBJ databases">
        <title>Whole genome sequence of Shewanella sp strain PS-2.</title>
        <authorList>
            <person name="Das S.K."/>
        </authorList>
    </citation>
    <scope>NUCLEOTIDE SEQUENCE [LARGE SCALE GENOMIC DNA]</scope>
    <source>
        <strain evidence="1 2">PS-2</strain>
    </source>
</reference>
<evidence type="ECO:0008006" key="3">
    <source>
        <dbReference type="Google" id="ProtNLM"/>
    </source>
</evidence>
<proteinExistence type="predicted"/>